<organism evidence="1 2">
    <name type="scientific">Colocasia esculenta</name>
    <name type="common">Wild taro</name>
    <name type="synonym">Arum esculentum</name>
    <dbReference type="NCBI Taxonomy" id="4460"/>
    <lineage>
        <taxon>Eukaryota</taxon>
        <taxon>Viridiplantae</taxon>
        <taxon>Streptophyta</taxon>
        <taxon>Embryophyta</taxon>
        <taxon>Tracheophyta</taxon>
        <taxon>Spermatophyta</taxon>
        <taxon>Magnoliopsida</taxon>
        <taxon>Liliopsida</taxon>
        <taxon>Araceae</taxon>
        <taxon>Aroideae</taxon>
        <taxon>Colocasieae</taxon>
        <taxon>Colocasia</taxon>
    </lineage>
</organism>
<comment type="caution">
    <text evidence="1">The sequence shown here is derived from an EMBL/GenBank/DDBJ whole genome shotgun (WGS) entry which is preliminary data.</text>
</comment>
<evidence type="ECO:0000313" key="2">
    <source>
        <dbReference type="Proteomes" id="UP000652761"/>
    </source>
</evidence>
<dbReference type="EMBL" id="NMUH01000020">
    <property type="protein sequence ID" value="MQL68726.1"/>
    <property type="molecule type" value="Genomic_DNA"/>
</dbReference>
<accession>A0A843TEQ1</accession>
<keyword evidence="2" id="KW-1185">Reference proteome</keyword>
<dbReference type="Proteomes" id="UP000652761">
    <property type="component" value="Unassembled WGS sequence"/>
</dbReference>
<gene>
    <name evidence="1" type="ORF">Taro_001026</name>
</gene>
<sequence length="63" mass="6778">MQEQGKNKVCGKGTYGGREVVFIDLITLTCRRHVGCPSVMCRPVGARTSEYDTGVTVPADSSD</sequence>
<name>A0A843TEQ1_COLES</name>
<dbReference type="AlphaFoldDB" id="A0A843TEQ1"/>
<evidence type="ECO:0000313" key="1">
    <source>
        <dbReference type="EMBL" id="MQL68726.1"/>
    </source>
</evidence>
<proteinExistence type="predicted"/>
<reference evidence="1" key="1">
    <citation type="submission" date="2017-07" db="EMBL/GenBank/DDBJ databases">
        <title>Taro Niue Genome Assembly and Annotation.</title>
        <authorList>
            <person name="Atibalentja N."/>
            <person name="Keating K."/>
            <person name="Fields C.J."/>
        </authorList>
    </citation>
    <scope>NUCLEOTIDE SEQUENCE</scope>
    <source>
        <strain evidence="1">Niue_2</strain>
        <tissue evidence="1">Leaf</tissue>
    </source>
</reference>
<protein>
    <submittedName>
        <fullName evidence="1">Uncharacterized protein</fullName>
    </submittedName>
</protein>